<evidence type="ECO:0000313" key="1">
    <source>
        <dbReference type="EMBL" id="GJT14430.1"/>
    </source>
</evidence>
<keyword evidence="2" id="KW-1185">Reference proteome</keyword>
<dbReference type="EMBL" id="BQNB010013311">
    <property type="protein sequence ID" value="GJT14430.1"/>
    <property type="molecule type" value="Genomic_DNA"/>
</dbReference>
<reference evidence="1" key="2">
    <citation type="submission" date="2022-01" db="EMBL/GenBank/DDBJ databases">
        <authorList>
            <person name="Yamashiro T."/>
            <person name="Shiraishi A."/>
            <person name="Satake H."/>
            <person name="Nakayama K."/>
        </authorList>
    </citation>
    <scope>NUCLEOTIDE SEQUENCE</scope>
</reference>
<reference evidence="1" key="1">
    <citation type="journal article" date="2022" name="Int. J. Mol. Sci.">
        <title>Draft Genome of Tanacetum Coccineum: Genomic Comparison of Closely Related Tanacetum-Family Plants.</title>
        <authorList>
            <person name="Yamashiro T."/>
            <person name="Shiraishi A."/>
            <person name="Nakayama K."/>
            <person name="Satake H."/>
        </authorList>
    </citation>
    <scope>NUCLEOTIDE SEQUENCE</scope>
</reference>
<evidence type="ECO:0000313" key="2">
    <source>
        <dbReference type="Proteomes" id="UP001151760"/>
    </source>
</evidence>
<accession>A0ABQ5BHX5</accession>
<gene>
    <name evidence="1" type="ORF">Tco_0861472</name>
</gene>
<protein>
    <submittedName>
        <fullName evidence="1">Uncharacterized protein</fullName>
    </submittedName>
</protein>
<name>A0ABQ5BHX5_9ASTR</name>
<dbReference type="Proteomes" id="UP001151760">
    <property type="component" value="Unassembled WGS sequence"/>
</dbReference>
<organism evidence="1 2">
    <name type="scientific">Tanacetum coccineum</name>
    <dbReference type="NCBI Taxonomy" id="301880"/>
    <lineage>
        <taxon>Eukaryota</taxon>
        <taxon>Viridiplantae</taxon>
        <taxon>Streptophyta</taxon>
        <taxon>Embryophyta</taxon>
        <taxon>Tracheophyta</taxon>
        <taxon>Spermatophyta</taxon>
        <taxon>Magnoliopsida</taxon>
        <taxon>eudicotyledons</taxon>
        <taxon>Gunneridae</taxon>
        <taxon>Pentapetalae</taxon>
        <taxon>asterids</taxon>
        <taxon>campanulids</taxon>
        <taxon>Asterales</taxon>
        <taxon>Asteraceae</taxon>
        <taxon>Asteroideae</taxon>
        <taxon>Anthemideae</taxon>
        <taxon>Anthemidinae</taxon>
        <taxon>Tanacetum</taxon>
    </lineage>
</organism>
<proteinExistence type="predicted"/>
<comment type="caution">
    <text evidence="1">The sequence shown here is derived from an EMBL/GenBank/DDBJ whole genome shotgun (WGS) entry which is preliminary data.</text>
</comment>
<sequence>MQVDYAVRASLSVAYSMTSFGVASECHKDLCRRTILRLDFALQSVTNLCHSVGLFQKLPFSNGMFVSPIDRVWRILETMVDSSLLVFGVNVSLDSGFPLNVISQGANIGGRYLLPASMIAL</sequence>